<evidence type="ECO:0000313" key="3">
    <source>
        <dbReference type="EMBL" id="CAF3922641.1"/>
    </source>
</evidence>
<accession>A0A814TJY0</accession>
<evidence type="ECO:0000256" key="1">
    <source>
        <dbReference type="SAM" id="MobiDB-lite"/>
    </source>
</evidence>
<comment type="caution">
    <text evidence="2">The sequence shown here is derived from an EMBL/GenBank/DDBJ whole genome shotgun (WGS) entry which is preliminary data.</text>
</comment>
<dbReference type="Proteomes" id="UP000681722">
    <property type="component" value="Unassembled WGS sequence"/>
</dbReference>
<name>A0A814TJY0_9BILA</name>
<feature type="compositionally biased region" description="Polar residues" evidence="1">
    <location>
        <begin position="247"/>
        <end position="257"/>
    </location>
</feature>
<protein>
    <submittedName>
        <fullName evidence="2">Uncharacterized protein</fullName>
    </submittedName>
</protein>
<reference evidence="2" key="1">
    <citation type="submission" date="2021-02" db="EMBL/GenBank/DDBJ databases">
        <authorList>
            <person name="Nowell W R."/>
        </authorList>
    </citation>
    <scope>NUCLEOTIDE SEQUENCE</scope>
</reference>
<evidence type="ECO:0000313" key="2">
    <source>
        <dbReference type="EMBL" id="CAF1159193.1"/>
    </source>
</evidence>
<gene>
    <name evidence="2" type="ORF">GPM918_LOCUS21587</name>
    <name evidence="3" type="ORF">SRO942_LOCUS21583</name>
</gene>
<feature type="region of interest" description="Disordered" evidence="1">
    <location>
        <begin position="474"/>
        <end position="497"/>
    </location>
</feature>
<evidence type="ECO:0000313" key="4">
    <source>
        <dbReference type="Proteomes" id="UP000663829"/>
    </source>
</evidence>
<dbReference type="EMBL" id="CAJNOQ010007144">
    <property type="protein sequence ID" value="CAF1159193.1"/>
    <property type="molecule type" value="Genomic_DNA"/>
</dbReference>
<feature type="compositionally biased region" description="Polar residues" evidence="1">
    <location>
        <begin position="488"/>
        <end position="497"/>
    </location>
</feature>
<feature type="region of interest" description="Disordered" evidence="1">
    <location>
        <begin position="333"/>
        <end position="368"/>
    </location>
</feature>
<dbReference type="AlphaFoldDB" id="A0A814TJY0"/>
<dbReference type="Proteomes" id="UP000663829">
    <property type="component" value="Unassembled WGS sequence"/>
</dbReference>
<feature type="compositionally biased region" description="Basic and acidic residues" evidence="1">
    <location>
        <begin position="474"/>
        <end position="487"/>
    </location>
</feature>
<feature type="region of interest" description="Disordered" evidence="1">
    <location>
        <begin position="241"/>
        <end position="277"/>
    </location>
</feature>
<organism evidence="2 4">
    <name type="scientific">Didymodactylos carnosus</name>
    <dbReference type="NCBI Taxonomy" id="1234261"/>
    <lineage>
        <taxon>Eukaryota</taxon>
        <taxon>Metazoa</taxon>
        <taxon>Spiralia</taxon>
        <taxon>Gnathifera</taxon>
        <taxon>Rotifera</taxon>
        <taxon>Eurotatoria</taxon>
        <taxon>Bdelloidea</taxon>
        <taxon>Philodinida</taxon>
        <taxon>Philodinidae</taxon>
        <taxon>Didymodactylos</taxon>
    </lineage>
</organism>
<keyword evidence="4" id="KW-1185">Reference proteome</keyword>
<dbReference type="EMBL" id="CAJOBC010007142">
    <property type="protein sequence ID" value="CAF3922641.1"/>
    <property type="molecule type" value="Genomic_DNA"/>
</dbReference>
<sequence>MEQKALTSYYTLTKSTIDFLSKYLNFLQKTFLKYSLSLKHLTSDTSHLLVTTIPHDKNGYGMHLAIALQTLKETILHEQLQIDQRSKLFRQLQLTIVHDLKSSIHSSMMNKQRKKFSKYAKKLQNSRVKYNKSCQQLFFCIKQHIDACASQTTNVLYKMNSYLTYNNIDDVKQSIANLEGEIGDVVKVDAQSQNRSVNVNVSTANDGYNLTIHEVTTSDDVLIHHEDLIVLADEEKIRDEINKNEVGDNQQSKQDTPTKMAPTLTDSGSGDQLDSLPDRAINTKHVARSVTTECMSDDFYEGNGISDLIHTEVKQMVMLEKEKKHQDVLNTNLRLNDSPSHTITNNTGKKQQELAKNTNGNRSGSSHSSLETLLKKDLLLLNDEEALDYDWNPLILKNWHRRLLEYEDTGDEDSLYNSIRLQRLRNIQQNESESDEKKLRKKLIKQKRGKRAIRISDLSNLTSYYSQADGDHEANVCEGQSEDKSETIADNNNGKKY</sequence>
<proteinExistence type="predicted"/>